<feature type="region of interest" description="Disordered" evidence="1">
    <location>
        <begin position="1"/>
        <end position="21"/>
    </location>
</feature>
<dbReference type="AlphaFoldDB" id="A0A9P4GAE4"/>
<dbReference type="EMBL" id="ML976618">
    <property type="protein sequence ID" value="KAF1841630.1"/>
    <property type="molecule type" value="Genomic_DNA"/>
</dbReference>
<dbReference type="Pfam" id="PF12937">
    <property type="entry name" value="F-box-like"/>
    <property type="match status" value="1"/>
</dbReference>
<dbReference type="GeneID" id="63844205"/>
<dbReference type="InterPro" id="IPR036047">
    <property type="entry name" value="F-box-like_dom_sf"/>
</dbReference>
<dbReference type="PROSITE" id="PS50181">
    <property type="entry name" value="FBOX"/>
    <property type="match status" value="1"/>
</dbReference>
<dbReference type="InterPro" id="IPR001810">
    <property type="entry name" value="F-box_dom"/>
</dbReference>
<keyword evidence="4" id="KW-1185">Reference proteome</keyword>
<accession>A0A9P4GAE4</accession>
<reference evidence="3" key="1">
    <citation type="submission" date="2020-01" db="EMBL/GenBank/DDBJ databases">
        <authorList>
            <consortium name="DOE Joint Genome Institute"/>
            <person name="Haridas S."/>
            <person name="Albert R."/>
            <person name="Binder M."/>
            <person name="Bloem J."/>
            <person name="Labutti K."/>
            <person name="Salamov A."/>
            <person name="Andreopoulos B."/>
            <person name="Baker S.E."/>
            <person name="Barry K."/>
            <person name="Bills G."/>
            <person name="Bluhm B.H."/>
            <person name="Cannon C."/>
            <person name="Castanera R."/>
            <person name="Culley D.E."/>
            <person name="Daum C."/>
            <person name="Ezra D."/>
            <person name="Gonzalez J.B."/>
            <person name="Henrissat B."/>
            <person name="Kuo A."/>
            <person name="Liang C."/>
            <person name="Lipzen A."/>
            <person name="Lutzoni F."/>
            <person name="Magnuson J."/>
            <person name="Mondo S."/>
            <person name="Nolan M."/>
            <person name="Ohm R."/>
            <person name="Pangilinan J."/>
            <person name="Park H.-J."/>
            <person name="Ramirez L."/>
            <person name="Alfaro M."/>
            <person name="Sun H."/>
            <person name="Tritt A."/>
            <person name="Yoshinaga Y."/>
            <person name="Zwiers L.-H."/>
            <person name="Turgeon B.G."/>
            <person name="Goodwin S.B."/>
            <person name="Spatafora J.W."/>
            <person name="Crous P.W."/>
            <person name="Grigoriev I.V."/>
        </authorList>
    </citation>
    <scope>NUCLEOTIDE SEQUENCE</scope>
    <source>
        <strain evidence="3">CBS 394.84</strain>
    </source>
</reference>
<organism evidence="3 4">
    <name type="scientific">Cucurbitaria berberidis CBS 394.84</name>
    <dbReference type="NCBI Taxonomy" id="1168544"/>
    <lineage>
        <taxon>Eukaryota</taxon>
        <taxon>Fungi</taxon>
        <taxon>Dikarya</taxon>
        <taxon>Ascomycota</taxon>
        <taxon>Pezizomycotina</taxon>
        <taxon>Dothideomycetes</taxon>
        <taxon>Pleosporomycetidae</taxon>
        <taxon>Pleosporales</taxon>
        <taxon>Pleosporineae</taxon>
        <taxon>Cucurbitariaceae</taxon>
        <taxon>Cucurbitaria</taxon>
    </lineage>
</organism>
<name>A0A9P4GAE4_9PLEO</name>
<comment type="caution">
    <text evidence="3">The sequence shown here is derived from an EMBL/GenBank/DDBJ whole genome shotgun (WGS) entry which is preliminary data.</text>
</comment>
<dbReference type="OrthoDB" id="47801at2759"/>
<evidence type="ECO:0000313" key="4">
    <source>
        <dbReference type="Proteomes" id="UP000800039"/>
    </source>
</evidence>
<gene>
    <name evidence="3" type="ORF">K460DRAFT_170596</name>
</gene>
<dbReference type="Proteomes" id="UP000800039">
    <property type="component" value="Unassembled WGS sequence"/>
</dbReference>
<feature type="domain" description="F-box" evidence="2">
    <location>
        <begin position="22"/>
        <end position="67"/>
    </location>
</feature>
<protein>
    <recommendedName>
        <fullName evidence="2">F-box domain-containing protein</fullName>
    </recommendedName>
</protein>
<evidence type="ECO:0000256" key="1">
    <source>
        <dbReference type="SAM" id="MobiDB-lite"/>
    </source>
</evidence>
<feature type="compositionally biased region" description="Polar residues" evidence="1">
    <location>
        <begin position="1"/>
        <end position="10"/>
    </location>
</feature>
<dbReference type="Gene3D" id="1.20.1280.50">
    <property type="match status" value="1"/>
</dbReference>
<dbReference type="RefSeq" id="XP_040784193.1">
    <property type="nucleotide sequence ID" value="XM_040926953.1"/>
</dbReference>
<sequence length="810" mass="92251">MSSVPHSTCSPSPPEVNLDTRPLSLESLPSELIQLVVAYLSTSTLKSVALVSKCLNRHATDILWQNVCLVDQWKLHLNRQTDRLWGERGHGETDEHDDTPIVQKLYILATNPAIASKVQVLAHRCHLPTPNIFAELPRMHFHAETLSRDVRLHVLLKLAIRNMVNVHTLRILYGHWRLTSALIVGFLDQNRPQRVPLRKLWLESCSLAVRSIPLLLSSHSTGLESIRIRRLGCDSLNTIRARGMGFLEYHLSRGGQYYQLHNGSGGWVGTTVHFSEEGLPERWPRPSTTELIAKSEAFDAAMWEELPEIKTFVDANPVGVEDRGGLISPVDPLQWLFSCAASTLTSLNLDWILWRRKENDPYDNSRVTLNALTRLRFPHLRAFQVRNAVTPHTNLPDDVFLLEDTFLEFLESHPKIQCLGWPLDRIYSHVKPSVDVQNRSRKLVAHLAMMLTDLRIDAQYTEHGEPLTDESRTPEEVQERDRRRRFIAEFAPHMRKVEQIKLEGGIPRDEKREVLRALHWCPLKKVVMIGLSFPAGNTWGPQGLHLKALDPGQSPDSSYNLEEEDLAGILASYRRGFSMSQEFNFEPDYGWPPQAPLIQTIALHHASTVEEMKICGYNGCPILSFQTPSTNSLLNGLRHYDNLNQLVISLWLLTWYEDSYRDTEIIQSWLDTRSPSSTALAVVTPPTSPSPEHAVDPGHFPIFNARVVPRQEFNRWAVALKTRFSPSALAYRVARDIGPYLSPVAKRRPGGVKVRASFCLGVREEGRSATDIFDLEMRVGKNDQVLEFIGPREEGEKGRWWSKLEGRRWF</sequence>
<proteinExistence type="predicted"/>
<evidence type="ECO:0000259" key="2">
    <source>
        <dbReference type="PROSITE" id="PS50181"/>
    </source>
</evidence>
<dbReference type="SUPFAM" id="SSF81383">
    <property type="entry name" value="F-box domain"/>
    <property type="match status" value="1"/>
</dbReference>
<evidence type="ECO:0000313" key="3">
    <source>
        <dbReference type="EMBL" id="KAF1841630.1"/>
    </source>
</evidence>